<accession>A0A521F6W1</accession>
<sequence length="269" mass="31223">MDGCGFPRQMKREARHFNGDVVHLHWDSGLSIDSYRYFIKKAQGQGIKVHALLGDPHWALVEYKNSCISKIKEITAYNDQVSPNERFLGIQLDSEPYLLRYPLDWNNVTDREEVLKQWLRTSREYISTINKYNLESGAAIPFWFDTSQEVEEAISLDIANLSDYYKRIIDLYNYIVVMAYRDTADDIIDISTNEIDYLSHPKIVIGIETTEQIPTYVTFYEKGFHAAEEDISIIHAQKKACKSFKGIAIHNYSQWEKFLSGFLFGFNSS</sequence>
<protein>
    <submittedName>
        <fullName evidence="1">Uncharacterized protein</fullName>
    </submittedName>
</protein>
<organism evidence="1 2">
    <name type="scientific">Melghirimyces algeriensis</name>
    <dbReference type="NCBI Taxonomy" id="910412"/>
    <lineage>
        <taxon>Bacteria</taxon>
        <taxon>Bacillati</taxon>
        <taxon>Bacillota</taxon>
        <taxon>Bacilli</taxon>
        <taxon>Bacillales</taxon>
        <taxon>Thermoactinomycetaceae</taxon>
        <taxon>Melghirimyces</taxon>
    </lineage>
</organism>
<dbReference type="EMBL" id="FXTI01000014">
    <property type="protein sequence ID" value="SMO91887.1"/>
    <property type="molecule type" value="Genomic_DNA"/>
</dbReference>
<gene>
    <name evidence="1" type="ORF">SAMN06264849_1141</name>
</gene>
<evidence type="ECO:0000313" key="2">
    <source>
        <dbReference type="Proteomes" id="UP000315636"/>
    </source>
</evidence>
<keyword evidence="2" id="KW-1185">Reference proteome</keyword>
<dbReference type="InterPro" id="IPR017853">
    <property type="entry name" value="GH"/>
</dbReference>
<dbReference type="AlphaFoldDB" id="A0A521F6W1"/>
<reference evidence="1 2" key="1">
    <citation type="submission" date="2017-05" db="EMBL/GenBank/DDBJ databases">
        <authorList>
            <person name="Varghese N."/>
            <person name="Submissions S."/>
        </authorList>
    </citation>
    <scope>NUCLEOTIDE SEQUENCE [LARGE SCALE GENOMIC DNA]</scope>
    <source>
        <strain evidence="1 2">DSM 45474</strain>
    </source>
</reference>
<proteinExistence type="predicted"/>
<dbReference type="Proteomes" id="UP000315636">
    <property type="component" value="Unassembled WGS sequence"/>
</dbReference>
<name>A0A521F6W1_9BACL</name>
<evidence type="ECO:0000313" key="1">
    <source>
        <dbReference type="EMBL" id="SMO91887.1"/>
    </source>
</evidence>
<dbReference type="SUPFAM" id="SSF51445">
    <property type="entry name" value="(Trans)glycosidases"/>
    <property type="match status" value="1"/>
</dbReference>